<evidence type="ECO:0000256" key="6">
    <source>
        <dbReference type="ARBA" id="ARBA00023139"/>
    </source>
</evidence>
<evidence type="ECO:0000259" key="8">
    <source>
        <dbReference type="Pfam" id="PF05504"/>
    </source>
</evidence>
<protein>
    <submittedName>
        <fullName evidence="10">Ger(X)C family spore germination protein</fullName>
    </submittedName>
</protein>
<dbReference type="NCBIfam" id="TIGR02887">
    <property type="entry name" value="spore_ger_x_C"/>
    <property type="match status" value="1"/>
</dbReference>
<proteinExistence type="inferred from homology"/>
<dbReference type="InterPro" id="IPR057336">
    <property type="entry name" value="GerAC_N"/>
</dbReference>
<feature type="domain" description="Spore germination protein N-terminal" evidence="9">
    <location>
        <begin position="23"/>
        <end position="197"/>
    </location>
</feature>
<keyword evidence="6" id="KW-0564">Palmitate</keyword>
<evidence type="ECO:0000313" key="11">
    <source>
        <dbReference type="Proteomes" id="UP001056756"/>
    </source>
</evidence>
<keyword evidence="3" id="KW-0309">Germination</keyword>
<dbReference type="EMBL" id="CP097899">
    <property type="protein sequence ID" value="URN96630.1"/>
    <property type="molecule type" value="Genomic_DNA"/>
</dbReference>
<dbReference type="Gene3D" id="6.20.190.10">
    <property type="entry name" value="Nutrient germinant receptor protein C, domain 1"/>
    <property type="match status" value="1"/>
</dbReference>
<evidence type="ECO:0000313" key="10">
    <source>
        <dbReference type="EMBL" id="URN96630.1"/>
    </source>
</evidence>
<dbReference type="AlphaFoldDB" id="A0A9J6ZKF7"/>
<dbReference type="Proteomes" id="UP001056756">
    <property type="component" value="Chromosome"/>
</dbReference>
<name>A0A9J6ZKF7_9BACL</name>
<dbReference type="PANTHER" id="PTHR35789:SF1">
    <property type="entry name" value="SPORE GERMINATION PROTEIN B3"/>
    <property type="match status" value="1"/>
</dbReference>
<comment type="subcellular location">
    <subcellularLocation>
        <location evidence="1">Membrane</location>
        <topology evidence="1">Lipid-anchor</topology>
    </subcellularLocation>
</comment>
<comment type="similarity">
    <text evidence="2">Belongs to the GerABKC lipoprotein family.</text>
</comment>
<dbReference type="PANTHER" id="PTHR35789">
    <property type="entry name" value="SPORE GERMINATION PROTEIN B3"/>
    <property type="match status" value="1"/>
</dbReference>
<evidence type="ECO:0000256" key="2">
    <source>
        <dbReference type="ARBA" id="ARBA00007886"/>
    </source>
</evidence>
<dbReference type="Pfam" id="PF25198">
    <property type="entry name" value="Spore_GerAC_N"/>
    <property type="match status" value="1"/>
</dbReference>
<organism evidence="10 11">
    <name type="scientific">Candidatus Pristimantibacillus lignocellulolyticus</name>
    <dbReference type="NCBI Taxonomy" id="2994561"/>
    <lineage>
        <taxon>Bacteria</taxon>
        <taxon>Bacillati</taxon>
        <taxon>Bacillota</taxon>
        <taxon>Bacilli</taxon>
        <taxon>Bacillales</taxon>
        <taxon>Paenibacillaceae</taxon>
        <taxon>Candidatus Pristimantibacillus</taxon>
    </lineage>
</organism>
<gene>
    <name evidence="10" type="ORF">NAG76_10560</name>
</gene>
<keyword evidence="7" id="KW-0449">Lipoprotein</keyword>
<evidence type="ECO:0000259" key="9">
    <source>
        <dbReference type="Pfam" id="PF25198"/>
    </source>
</evidence>
<dbReference type="Gene3D" id="3.30.300.210">
    <property type="entry name" value="Nutrient germinant receptor protein C, domain 3"/>
    <property type="match status" value="1"/>
</dbReference>
<dbReference type="InterPro" id="IPR038501">
    <property type="entry name" value="Spore_GerAC_C_sf"/>
</dbReference>
<reference evidence="10" key="1">
    <citation type="submission" date="2022-05" db="EMBL/GenBank/DDBJ databases">
        <title>Novel bacterial taxa in a minimal lignocellulolytic consortium and its capacity to transform plastics disclosed by genome-resolved metagenomics.</title>
        <authorList>
            <person name="Rodriguez C.A.D."/>
            <person name="Diaz-Garcia L."/>
            <person name="Herrera K."/>
            <person name="Tarazona N.A."/>
            <person name="Sproer C."/>
            <person name="Overmann J."/>
            <person name="Jimenez D.J."/>
        </authorList>
    </citation>
    <scope>NUCLEOTIDE SEQUENCE</scope>
    <source>
        <strain evidence="10">MAG5</strain>
    </source>
</reference>
<evidence type="ECO:0000256" key="1">
    <source>
        <dbReference type="ARBA" id="ARBA00004635"/>
    </source>
</evidence>
<dbReference type="InterPro" id="IPR046953">
    <property type="entry name" value="Spore_GerAC-like_C"/>
</dbReference>
<evidence type="ECO:0000256" key="7">
    <source>
        <dbReference type="ARBA" id="ARBA00023288"/>
    </source>
</evidence>
<keyword evidence="4" id="KW-0732">Signal</keyword>
<evidence type="ECO:0000256" key="5">
    <source>
        <dbReference type="ARBA" id="ARBA00023136"/>
    </source>
</evidence>
<dbReference type="KEGG" id="plig:NAG76_10560"/>
<dbReference type="PROSITE" id="PS51257">
    <property type="entry name" value="PROKAR_LIPOPROTEIN"/>
    <property type="match status" value="1"/>
</dbReference>
<feature type="domain" description="Spore germination GerAC-like C-terminal" evidence="8">
    <location>
        <begin position="224"/>
        <end position="387"/>
    </location>
</feature>
<evidence type="ECO:0000256" key="4">
    <source>
        <dbReference type="ARBA" id="ARBA00022729"/>
    </source>
</evidence>
<dbReference type="InterPro" id="IPR008844">
    <property type="entry name" value="Spore_GerAC-like"/>
</dbReference>
<evidence type="ECO:0000256" key="3">
    <source>
        <dbReference type="ARBA" id="ARBA00022544"/>
    </source>
</evidence>
<accession>A0A9J6ZKF7</accession>
<dbReference type="GO" id="GO:0009847">
    <property type="term" value="P:spore germination"/>
    <property type="evidence" value="ECO:0007669"/>
    <property type="project" value="InterPro"/>
</dbReference>
<keyword evidence="5" id="KW-0472">Membrane</keyword>
<dbReference type="Pfam" id="PF05504">
    <property type="entry name" value="Spore_GerAC"/>
    <property type="match status" value="1"/>
</dbReference>
<dbReference type="GO" id="GO:0016020">
    <property type="term" value="C:membrane"/>
    <property type="evidence" value="ECO:0007669"/>
    <property type="project" value="UniProtKB-SubCell"/>
</dbReference>
<sequence length="399" mass="44421">MLKKLLLLAITFSMMIVLSGCWNRREINDMVIAVGMGVDKLEEGYLVSVQVVDPSEIAAKKGSGHTPVTLYVGKGKTIFDAVREMSSIAARKIYFSHLRMFLIGEETARTEGIGTTIEFLTRDHEFREDFYIAIARKTTAKEILKGLTPIEKIPANKMFTSLEMSSKSWAATSTVKIDELISDLMSEGKAPVITGISYMGDPSKADKKSNAEISEPYARLKYGGMAVFWKDKLIGWLNEEESRGYNYLVSKVKSSVGAVTCPREDGNFSVEINGASSHMQVRTKDNSKYLDINIIAVGSIGEVQCQIDLTDPSSIHELEKLAAEVIEANIKKTLNKSFEMQSDFVGLGAAIHRSDPKAWKTLKEDWNERMETYPINTSVTIKLIGTGRSKRSFLEKIKE</sequence>